<accession>A0A3G8YE83</accession>
<keyword evidence="5" id="KW-1278">Translocase</keyword>
<dbReference type="EC" id="3.6.3.41" evidence="8"/>
<dbReference type="GO" id="GO:0016887">
    <property type="term" value="F:ATP hydrolysis activity"/>
    <property type="evidence" value="ECO:0007669"/>
    <property type="project" value="InterPro"/>
</dbReference>
<dbReference type="NCBIfam" id="TIGR01189">
    <property type="entry name" value="ccmA"/>
    <property type="match status" value="1"/>
</dbReference>
<keyword evidence="8" id="KW-0378">Hydrolase</keyword>
<evidence type="ECO:0000256" key="2">
    <source>
        <dbReference type="ARBA" id="ARBA00022741"/>
    </source>
</evidence>
<keyword evidence="2" id="KW-0547">Nucleotide-binding</keyword>
<dbReference type="OrthoDB" id="9800654at2"/>
<protein>
    <submittedName>
        <fullName evidence="8">Heme ABC exporter ATP-binding protein CcmA</fullName>
        <ecNumber evidence="8">3.6.3.41</ecNumber>
    </submittedName>
</protein>
<dbReference type="EMBL" id="CP034183">
    <property type="protein sequence ID" value="AZI43150.1"/>
    <property type="molecule type" value="Genomic_DNA"/>
</dbReference>
<evidence type="ECO:0000259" key="7">
    <source>
        <dbReference type="PROSITE" id="PS50893"/>
    </source>
</evidence>
<dbReference type="InterPro" id="IPR003439">
    <property type="entry name" value="ABC_transporter-like_ATP-bd"/>
</dbReference>
<dbReference type="PANTHER" id="PTHR43499">
    <property type="entry name" value="ABC TRANSPORTER I FAMILY MEMBER 1"/>
    <property type="match status" value="1"/>
</dbReference>
<dbReference type="InterPro" id="IPR027417">
    <property type="entry name" value="P-loop_NTPase"/>
</dbReference>
<dbReference type="SUPFAM" id="SSF52540">
    <property type="entry name" value="P-loop containing nucleoside triphosphate hydrolases"/>
    <property type="match status" value="1"/>
</dbReference>
<dbReference type="AlphaFoldDB" id="A0A3G8YE83"/>
<dbReference type="InterPro" id="IPR017871">
    <property type="entry name" value="ABC_transporter-like_CS"/>
</dbReference>
<dbReference type="RefSeq" id="WP_124871138.1">
    <property type="nucleotide sequence ID" value="NZ_CP034183.1"/>
</dbReference>
<evidence type="ECO:0000313" key="9">
    <source>
        <dbReference type="Proteomes" id="UP000276417"/>
    </source>
</evidence>
<dbReference type="GO" id="GO:0005524">
    <property type="term" value="F:ATP binding"/>
    <property type="evidence" value="ECO:0007669"/>
    <property type="project" value="UniProtKB-KW"/>
</dbReference>
<feature type="domain" description="ABC transporter" evidence="7">
    <location>
        <begin position="14"/>
        <end position="220"/>
    </location>
</feature>
<dbReference type="InterPro" id="IPR005895">
    <property type="entry name" value="ABC_transptr_haem_export_CcmA"/>
</dbReference>
<organism evidence="8 9">
    <name type="scientific">Deinococcus psychrotolerans</name>
    <dbReference type="NCBI Taxonomy" id="2489213"/>
    <lineage>
        <taxon>Bacteria</taxon>
        <taxon>Thermotogati</taxon>
        <taxon>Deinococcota</taxon>
        <taxon>Deinococci</taxon>
        <taxon>Deinococcales</taxon>
        <taxon>Deinococcaceae</taxon>
        <taxon>Deinococcus</taxon>
    </lineage>
</organism>
<keyword evidence="9" id="KW-1185">Reference proteome</keyword>
<proteinExistence type="predicted"/>
<dbReference type="KEGG" id="dph:EHF33_10705"/>
<keyword evidence="4 8" id="KW-0067">ATP-binding</keyword>
<evidence type="ECO:0000256" key="5">
    <source>
        <dbReference type="ARBA" id="ARBA00022967"/>
    </source>
</evidence>
<dbReference type="PROSITE" id="PS50893">
    <property type="entry name" value="ABC_TRANSPORTER_2"/>
    <property type="match status" value="1"/>
</dbReference>
<keyword evidence="1" id="KW-0813">Transport</keyword>
<dbReference type="PROSITE" id="PS00211">
    <property type="entry name" value="ABC_TRANSPORTER_1"/>
    <property type="match status" value="1"/>
</dbReference>
<dbReference type="SMART" id="SM00382">
    <property type="entry name" value="AAA"/>
    <property type="match status" value="1"/>
</dbReference>
<dbReference type="Gene3D" id="3.40.50.300">
    <property type="entry name" value="P-loop containing nucleotide triphosphate hydrolases"/>
    <property type="match status" value="1"/>
</dbReference>
<evidence type="ECO:0000256" key="1">
    <source>
        <dbReference type="ARBA" id="ARBA00022448"/>
    </source>
</evidence>
<dbReference type="PANTHER" id="PTHR43499:SF1">
    <property type="entry name" value="ABC TRANSPORTER I FAMILY MEMBER 1"/>
    <property type="match status" value="1"/>
</dbReference>
<reference evidence="8 9" key="1">
    <citation type="submission" date="2018-11" db="EMBL/GenBank/DDBJ databases">
        <title>Deinococcus shelandsis sp. nov., isolated from South Shetland Islands soil of Antarctica.</title>
        <authorList>
            <person name="Tian J."/>
        </authorList>
    </citation>
    <scope>NUCLEOTIDE SEQUENCE [LARGE SCALE GENOMIC DNA]</scope>
    <source>
        <strain evidence="8 9">S14-83T</strain>
    </source>
</reference>
<name>A0A3G8YE83_9DEIO</name>
<dbReference type="Pfam" id="PF00005">
    <property type="entry name" value="ABC_tran"/>
    <property type="match status" value="1"/>
</dbReference>
<dbReference type="GO" id="GO:0022857">
    <property type="term" value="F:transmembrane transporter activity"/>
    <property type="evidence" value="ECO:0007669"/>
    <property type="project" value="InterPro"/>
</dbReference>
<dbReference type="GO" id="GO:0017004">
    <property type="term" value="P:cytochrome complex assembly"/>
    <property type="evidence" value="ECO:0007669"/>
    <property type="project" value="UniProtKB-KW"/>
</dbReference>
<keyword evidence="3" id="KW-0201">Cytochrome c-type biogenesis</keyword>
<evidence type="ECO:0000313" key="8">
    <source>
        <dbReference type="EMBL" id="AZI43150.1"/>
    </source>
</evidence>
<evidence type="ECO:0000256" key="4">
    <source>
        <dbReference type="ARBA" id="ARBA00022840"/>
    </source>
</evidence>
<gene>
    <name evidence="8" type="primary">ccmA</name>
    <name evidence="8" type="ORF">EHF33_10705</name>
</gene>
<evidence type="ECO:0000256" key="3">
    <source>
        <dbReference type="ARBA" id="ARBA00022748"/>
    </source>
</evidence>
<evidence type="ECO:0000256" key="6">
    <source>
        <dbReference type="ARBA" id="ARBA00023136"/>
    </source>
</evidence>
<dbReference type="Proteomes" id="UP000276417">
    <property type="component" value="Chromosome 1"/>
</dbReference>
<dbReference type="InterPro" id="IPR003593">
    <property type="entry name" value="AAA+_ATPase"/>
</dbReference>
<keyword evidence="6" id="KW-0472">Membrane</keyword>
<sequence>MDAPLSTPAAEYAVQLRGAWLRLGREVILRGVDLDIAAGEGVTLLGENGAGKTTLLRLLASSLRLTRGEGRVHGYDLRDSRSVRDHVHLMPVEGGTYPDLTAAENLDFALQMHRLSGDTGAALRRVGLEKAAERRVRFLSAGMRKRLNLARLSLLARPLTLVDEPFANLDAAGRHLALEVLAEVTGRGQTLLLAAHEPDLAAQVTGRALHLSAGSLTDSP</sequence>